<evidence type="ECO:0000256" key="10">
    <source>
        <dbReference type="ARBA" id="ARBA00023121"/>
    </source>
</evidence>
<accession>A0A099P1C9</accession>
<dbReference type="HOGENOM" id="CLU_057172_2_1_1"/>
<dbReference type="Gene3D" id="3.30.1520.10">
    <property type="entry name" value="Phox-like domain"/>
    <property type="match status" value="1"/>
</dbReference>
<evidence type="ECO:0000313" key="15">
    <source>
        <dbReference type="EMBL" id="ONH77088.1"/>
    </source>
</evidence>
<evidence type="ECO:0000256" key="1">
    <source>
        <dbReference type="ARBA" id="ARBA00004179"/>
    </source>
</evidence>
<keyword evidence="10" id="KW-0446">Lipid-binding</keyword>
<evidence type="ECO:0000313" key="17">
    <source>
        <dbReference type="Proteomes" id="UP000029867"/>
    </source>
</evidence>
<sequence length="150" mass="17502">MSNPFVSFSQELGEHAVHDEVYEEPEDLLEIEVCNPITHGHGTNKYTDYEIVCRTNIPCFKKRESRVRRRFSDFVKLKKLLESDNKRVVVPPLPESGLLTYKKRFSESFIEERRVGLEHFAQVVASHPLLQTGSRTMVSFMQDEIWQNSD</sequence>
<evidence type="ECO:0000256" key="7">
    <source>
        <dbReference type="ARBA" id="ARBA00022490"/>
    </source>
</evidence>
<evidence type="ECO:0000256" key="12">
    <source>
        <dbReference type="ARBA" id="ARBA00025533"/>
    </source>
</evidence>
<dbReference type="PROSITE" id="PS50195">
    <property type="entry name" value="PX"/>
    <property type="match status" value="1"/>
</dbReference>
<dbReference type="eggNOG" id="KOG2527">
    <property type="taxonomic scope" value="Eukaryota"/>
</dbReference>
<dbReference type="AlphaFoldDB" id="A0A099P1C9"/>
<dbReference type="InterPro" id="IPR001683">
    <property type="entry name" value="PX_dom"/>
</dbReference>
<dbReference type="Proteomes" id="UP000189274">
    <property type="component" value="Unassembled WGS sequence"/>
</dbReference>
<evidence type="ECO:0000313" key="16">
    <source>
        <dbReference type="EMBL" id="OUT20462.1"/>
    </source>
</evidence>
<name>A0A099P1C9_PICKU</name>
<reference evidence="14" key="2">
    <citation type="submission" date="2014-08" db="EMBL/GenBank/DDBJ databases">
        <title>Exploiting Issatchenkia orientalis SD108 for Succinic Acid Production.</title>
        <authorList>
            <person name="Xiao H."/>
            <person name="Shao Z."/>
            <person name="Jiang Y."/>
            <person name="Dole S."/>
            <person name="Zhao H."/>
        </authorList>
    </citation>
    <scope>NUCLEOTIDE SEQUENCE [LARGE SCALE GENOMIC DNA]</scope>
    <source>
        <strain evidence="14">SD108</strain>
    </source>
</reference>
<comment type="function">
    <text evidence="12">Required for retention of late Golgi membrane proteins. Component of the retrieval machinery that functions by direct interaction with the cytosolic tails of certain TGN membrane proteins during the sorting/budding process at the prevacuolar compartment. Binds phosphatidylinositol 3-phosphate (PtdIns(P3)).</text>
</comment>
<evidence type="ECO:0000313" key="19">
    <source>
        <dbReference type="Proteomes" id="UP000195871"/>
    </source>
</evidence>
<dbReference type="GO" id="GO:0000139">
    <property type="term" value="C:Golgi membrane"/>
    <property type="evidence" value="ECO:0007669"/>
    <property type="project" value="UniProtKB-SubCell"/>
</dbReference>
<evidence type="ECO:0000256" key="2">
    <source>
        <dbReference type="ARBA" id="ARBA00004255"/>
    </source>
</evidence>
<keyword evidence="7" id="KW-0963">Cytoplasm</keyword>
<organism evidence="14 17">
    <name type="scientific">Pichia kudriavzevii</name>
    <name type="common">Yeast</name>
    <name type="synonym">Issatchenkia orientalis</name>
    <dbReference type="NCBI Taxonomy" id="4909"/>
    <lineage>
        <taxon>Eukaryota</taxon>
        <taxon>Fungi</taxon>
        <taxon>Dikarya</taxon>
        <taxon>Ascomycota</taxon>
        <taxon>Saccharomycotina</taxon>
        <taxon>Pichiomycetes</taxon>
        <taxon>Pichiales</taxon>
        <taxon>Pichiaceae</taxon>
        <taxon>Pichia</taxon>
    </lineage>
</organism>
<reference evidence="17" key="1">
    <citation type="journal article" date="2014" name="Microb. Cell Fact.">
        <title>Exploiting Issatchenkia orientalis SD108 for succinic acid production.</title>
        <authorList>
            <person name="Xiao H."/>
            <person name="Shao Z."/>
            <person name="Jiang Y."/>
            <person name="Dole S."/>
            <person name="Zhao H."/>
        </authorList>
    </citation>
    <scope>NUCLEOTIDE SEQUENCE [LARGE SCALE GENOMIC DNA]</scope>
    <source>
        <strain evidence="17">SD108</strain>
    </source>
</reference>
<evidence type="ECO:0000256" key="8">
    <source>
        <dbReference type="ARBA" id="ARBA00022927"/>
    </source>
</evidence>
<dbReference type="VEuPathDB" id="FungiDB:C5L36_0B10490"/>
<dbReference type="Proteomes" id="UP000029867">
    <property type="component" value="Unassembled WGS sequence"/>
</dbReference>
<proteinExistence type="inferred from homology"/>
<evidence type="ECO:0000313" key="18">
    <source>
        <dbReference type="Proteomes" id="UP000189274"/>
    </source>
</evidence>
<dbReference type="GO" id="GO:0034499">
    <property type="term" value="P:late endosome to Golgi transport"/>
    <property type="evidence" value="ECO:0007669"/>
    <property type="project" value="TreeGrafter"/>
</dbReference>
<comment type="similarity">
    <text evidence="4">Belongs to the sorting nexin family.</text>
</comment>
<keyword evidence="11" id="KW-0472">Membrane</keyword>
<keyword evidence="6" id="KW-0813">Transport</keyword>
<reference evidence="15" key="4">
    <citation type="submission" date="2017-01" db="EMBL/GenBank/DDBJ databases">
        <authorList>
            <person name="Mah S.A."/>
            <person name="Swanson W.J."/>
            <person name="Moy G.W."/>
            <person name="Vacquier V.D."/>
        </authorList>
    </citation>
    <scope>NUCLEOTIDE SEQUENCE [LARGE SCALE GENOMIC DNA]</scope>
    <source>
        <strain evidence="15">129</strain>
    </source>
</reference>
<dbReference type="GO" id="GO:0015031">
    <property type="term" value="P:protein transport"/>
    <property type="evidence" value="ECO:0007669"/>
    <property type="project" value="UniProtKB-KW"/>
</dbReference>
<dbReference type="PANTHER" id="PTHR45963">
    <property type="entry name" value="RE52028P"/>
    <property type="match status" value="1"/>
</dbReference>
<gene>
    <name evidence="15" type="ORF">BOH78_0544</name>
    <name evidence="16" type="ORF">CAS74_004714</name>
    <name evidence="14" type="ORF">JL09_g2715</name>
</gene>
<dbReference type="PANTHER" id="PTHR45963:SF2">
    <property type="entry name" value="RE52028P"/>
    <property type="match status" value="1"/>
</dbReference>
<feature type="domain" description="PX" evidence="13">
    <location>
        <begin position="27"/>
        <end position="150"/>
    </location>
</feature>
<dbReference type="Pfam" id="PF00787">
    <property type="entry name" value="PX"/>
    <property type="match status" value="1"/>
</dbReference>
<evidence type="ECO:0000256" key="5">
    <source>
        <dbReference type="ARBA" id="ARBA00020436"/>
    </source>
</evidence>
<keyword evidence="8" id="KW-0653">Protein transport</keyword>
<keyword evidence="9" id="KW-0333">Golgi apparatus</keyword>
<evidence type="ECO:0000256" key="11">
    <source>
        <dbReference type="ARBA" id="ARBA00023136"/>
    </source>
</evidence>
<reference evidence="16 19" key="5">
    <citation type="submission" date="2017-05" db="EMBL/GenBank/DDBJ databases">
        <title>The Genome Sequence of Candida krusei Ckrusei653.</title>
        <authorList>
            <person name="Cuomo C."/>
            <person name="Forche A."/>
            <person name="Young S."/>
            <person name="Abouelleil A."/>
            <person name="Cao P."/>
            <person name="Chapman S."/>
            <person name="Cusick C."/>
            <person name="Shea T."/>
            <person name="Nusbaum C."/>
            <person name="Birren B."/>
        </authorList>
    </citation>
    <scope>NUCLEOTIDE SEQUENCE [LARGE SCALE GENOMIC DNA]</scope>
    <source>
        <strain evidence="16 19">Ckrusei653</strain>
    </source>
</reference>
<reference evidence="18" key="3">
    <citation type="journal article" date="2017" name="Genome Announc.">
        <title>Genome sequences of Cyberlindnera fabianii 65, Pichia kudriavzevii 129, and Saccharomyces cerevisiae 131 isolated from fermented masau fruits in Zimbabwe.</title>
        <authorList>
            <person name="van Rijswijck I.M.H."/>
            <person name="Derks M.F.L."/>
            <person name="Abee T."/>
            <person name="de Ridder D."/>
            <person name="Smid E.J."/>
        </authorList>
    </citation>
    <scope>NUCLEOTIDE SEQUENCE [LARGE SCALE GENOMIC DNA]</scope>
    <source>
        <strain evidence="18">129</strain>
    </source>
</reference>
<dbReference type="EMBL" id="JQFK01000024">
    <property type="protein sequence ID" value="KGK38109.1"/>
    <property type="molecule type" value="Genomic_DNA"/>
</dbReference>
<comment type="subcellular location">
    <subcellularLocation>
        <location evidence="3">Cytoplasm</location>
    </subcellularLocation>
    <subcellularLocation>
        <location evidence="2">Golgi apparatus membrane</location>
        <topology evidence="2">Peripheral membrane protein</topology>
        <orientation evidence="2">Cytoplasmic side</orientation>
    </subcellularLocation>
    <subcellularLocation>
        <location evidence="1">Prevacuolar compartment membrane</location>
        <topology evidence="1">Peripheral membrane protein</topology>
        <orientation evidence="1">Cytoplasmic side</orientation>
    </subcellularLocation>
</comment>
<dbReference type="InterPro" id="IPR036871">
    <property type="entry name" value="PX_dom_sf"/>
</dbReference>
<evidence type="ECO:0000256" key="9">
    <source>
        <dbReference type="ARBA" id="ARBA00023034"/>
    </source>
</evidence>
<evidence type="ECO:0000256" key="3">
    <source>
        <dbReference type="ARBA" id="ARBA00004496"/>
    </source>
</evidence>
<dbReference type="GO" id="GO:0030904">
    <property type="term" value="C:retromer complex"/>
    <property type="evidence" value="ECO:0007669"/>
    <property type="project" value="TreeGrafter"/>
</dbReference>
<comment type="caution">
    <text evidence="14">The sequence shown here is derived from an EMBL/GenBank/DDBJ whole genome shotgun (WGS) entry which is preliminary data.</text>
</comment>
<dbReference type="SUPFAM" id="SSF64268">
    <property type="entry name" value="PX domain"/>
    <property type="match status" value="1"/>
</dbReference>
<dbReference type="SMART" id="SM00312">
    <property type="entry name" value="PX"/>
    <property type="match status" value="1"/>
</dbReference>
<evidence type="ECO:0000313" key="14">
    <source>
        <dbReference type="EMBL" id="KGK38109.1"/>
    </source>
</evidence>
<dbReference type="Proteomes" id="UP000195871">
    <property type="component" value="Unassembled WGS sequence"/>
</dbReference>
<protein>
    <recommendedName>
        <fullName evidence="5">Sorting nexin-3</fullName>
    </recommendedName>
</protein>
<dbReference type="GO" id="GO:0032456">
    <property type="term" value="P:endocytic recycling"/>
    <property type="evidence" value="ECO:0007669"/>
    <property type="project" value="TreeGrafter"/>
</dbReference>
<dbReference type="EMBL" id="NHMM01000008">
    <property type="protein sequence ID" value="OUT20462.1"/>
    <property type="molecule type" value="Genomic_DNA"/>
</dbReference>
<evidence type="ECO:0000256" key="4">
    <source>
        <dbReference type="ARBA" id="ARBA00010883"/>
    </source>
</evidence>
<dbReference type="GO" id="GO:0031901">
    <property type="term" value="C:early endosome membrane"/>
    <property type="evidence" value="ECO:0007669"/>
    <property type="project" value="TreeGrafter"/>
</dbReference>
<dbReference type="EMBL" id="MQVM01000002">
    <property type="protein sequence ID" value="ONH77088.1"/>
    <property type="molecule type" value="Genomic_DNA"/>
</dbReference>
<evidence type="ECO:0000256" key="6">
    <source>
        <dbReference type="ARBA" id="ARBA00022448"/>
    </source>
</evidence>
<dbReference type="GO" id="GO:0032266">
    <property type="term" value="F:phosphatidylinositol-3-phosphate binding"/>
    <property type="evidence" value="ECO:0007669"/>
    <property type="project" value="TreeGrafter"/>
</dbReference>
<evidence type="ECO:0000259" key="13">
    <source>
        <dbReference type="PROSITE" id="PS50195"/>
    </source>
</evidence>
<dbReference type="InterPro" id="IPR051074">
    <property type="entry name" value="Sorting_Nexin"/>
</dbReference>